<proteinExistence type="inferred from homology"/>
<evidence type="ECO:0000313" key="6">
    <source>
        <dbReference type="EMBL" id="MFC3231339.1"/>
    </source>
</evidence>
<sequence>MAQDQRNAGRLPRRRNLLGAGSALAGLAALGILAAGQGAAAQGDVCAGHKGGTMVVTSTQVPRHLNPAVQSGVATAVPGTQIFASPLRFDDDWNAIPYLAEKVDISDDGKTVTIVLRDGVTFHDGKPVTSEDVAFSIQTIKENHPFQTMLAPVESIATPDARTAVLTLSQPHPAIELAMSPALMPILPKHIFGDGQDAKTHPANNAPVGSGPFKLVEFVPAERIVLERNPDFFLDGLPCLDRIVINIVRDSANAVLSLERGEAHMQPFTVNSRDIKRLSEEEHLDVTKKGYAAVGPINWLAFNTRKAPLDNKDVRKAIALAIDRSFITDKLQQGISSPATGPITPDSPFYTAEVELYEKDVDRANAMLDAAGFPKNADDIRFPLTIDYIPGADEQQKNIAEFLKPTLKQIGIDLNVRAAPDFPTWAKRVAGGDFDLSMDIVFNWGDPVIGVHRTYLTDNIKPQIWTNTQGYSNPKVDELLAQAAVELDQDKRKALYREFQQIVVDDIPLYYINLLPYHTVYDKKVGNVPTNIWGTMSPMDEVYLSE</sequence>
<dbReference type="Pfam" id="PF00496">
    <property type="entry name" value="SBP_bac_5"/>
    <property type="match status" value="1"/>
</dbReference>
<dbReference type="InterPro" id="IPR030678">
    <property type="entry name" value="Peptide/Ni-bd"/>
</dbReference>
<feature type="signal peptide" evidence="4">
    <location>
        <begin position="1"/>
        <end position="34"/>
    </location>
</feature>
<evidence type="ECO:0000256" key="2">
    <source>
        <dbReference type="ARBA" id="ARBA00005695"/>
    </source>
</evidence>
<protein>
    <submittedName>
        <fullName evidence="6">ABC transporter substrate-binding protein</fullName>
    </submittedName>
</protein>
<evidence type="ECO:0000256" key="1">
    <source>
        <dbReference type="ARBA" id="ARBA00004418"/>
    </source>
</evidence>
<reference evidence="7" key="1">
    <citation type="journal article" date="2019" name="Int. J. Syst. Evol. Microbiol.">
        <title>The Global Catalogue of Microorganisms (GCM) 10K type strain sequencing project: providing services to taxonomists for standard genome sequencing and annotation.</title>
        <authorList>
            <consortium name="The Broad Institute Genomics Platform"/>
            <consortium name="The Broad Institute Genome Sequencing Center for Infectious Disease"/>
            <person name="Wu L."/>
            <person name="Ma J."/>
        </authorList>
    </citation>
    <scope>NUCLEOTIDE SEQUENCE [LARGE SCALE GENOMIC DNA]</scope>
    <source>
        <strain evidence="7">KCTC 42964</strain>
    </source>
</reference>
<dbReference type="PANTHER" id="PTHR30290">
    <property type="entry name" value="PERIPLASMIC BINDING COMPONENT OF ABC TRANSPORTER"/>
    <property type="match status" value="1"/>
</dbReference>
<comment type="subcellular location">
    <subcellularLocation>
        <location evidence="1">Periplasm</location>
    </subcellularLocation>
</comment>
<dbReference type="Gene3D" id="3.10.105.10">
    <property type="entry name" value="Dipeptide-binding Protein, Domain 3"/>
    <property type="match status" value="1"/>
</dbReference>
<dbReference type="Proteomes" id="UP001595528">
    <property type="component" value="Unassembled WGS sequence"/>
</dbReference>
<evidence type="ECO:0000259" key="5">
    <source>
        <dbReference type="Pfam" id="PF00496"/>
    </source>
</evidence>
<evidence type="ECO:0000256" key="4">
    <source>
        <dbReference type="SAM" id="SignalP"/>
    </source>
</evidence>
<dbReference type="EMBL" id="JBHRTR010000054">
    <property type="protein sequence ID" value="MFC3231339.1"/>
    <property type="molecule type" value="Genomic_DNA"/>
</dbReference>
<dbReference type="CDD" id="cd08517">
    <property type="entry name" value="PBP2_NikA_DppA_OppA_like_13"/>
    <property type="match status" value="1"/>
</dbReference>
<organism evidence="6 7">
    <name type="scientific">Marinibaculum pumilum</name>
    <dbReference type="NCBI Taxonomy" id="1766165"/>
    <lineage>
        <taxon>Bacteria</taxon>
        <taxon>Pseudomonadati</taxon>
        <taxon>Pseudomonadota</taxon>
        <taxon>Alphaproteobacteria</taxon>
        <taxon>Rhodospirillales</taxon>
        <taxon>Rhodospirillaceae</taxon>
        <taxon>Marinibaculum</taxon>
    </lineage>
</organism>
<dbReference type="InterPro" id="IPR006311">
    <property type="entry name" value="TAT_signal"/>
</dbReference>
<comment type="caution">
    <text evidence="6">The sequence shown here is derived from an EMBL/GenBank/DDBJ whole genome shotgun (WGS) entry which is preliminary data.</text>
</comment>
<evidence type="ECO:0000313" key="7">
    <source>
        <dbReference type="Proteomes" id="UP001595528"/>
    </source>
</evidence>
<dbReference type="SUPFAM" id="SSF53850">
    <property type="entry name" value="Periplasmic binding protein-like II"/>
    <property type="match status" value="1"/>
</dbReference>
<dbReference type="PROSITE" id="PS51318">
    <property type="entry name" value="TAT"/>
    <property type="match status" value="1"/>
</dbReference>
<feature type="chain" id="PRO_5045140923" evidence="4">
    <location>
        <begin position="35"/>
        <end position="546"/>
    </location>
</feature>
<comment type="similarity">
    <text evidence="2">Belongs to the bacterial solute-binding protein 5 family.</text>
</comment>
<dbReference type="InterPro" id="IPR039424">
    <property type="entry name" value="SBP_5"/>
</dbReference>
<dbReference type="Gene3D" id="3.40.190.10">
    <property type="entry name" value="Periplasmic binding protein-like II"/>
    <property type="match status" value="1"/>
</dbReference>
<dbReference type="PIRSF" id="PIRSF002741">
    <property type="entry name" value="MppA"/>
    <property type="match status" value="1"/>
</dbReference>
<gene>
    <name evidence="6" type="ORF">ACFOGJ_29090</name>
</gene>
<keyword evidence="7" id="KW-1185">Reference proteome</keyword>
<feature type="domain" description="Solute-binding protein family 5" evidence="5">
    <location>
        <begin position="96"/>
        <end position="448"/>
    </location>
</feature>
<name>A0ABV7LA28_9PROT</name>
<dbReference type="InterPro" id="IPR000914">
    <property type="entry name" value="SBP_5_dom"/>
</dbReference>
<dbReference type="RefSeq" id="WP_379906811.1">
    <property type="nucleotide sequence ID" value="NZ_JBHRTR010000054.1"/>
</dbReference>
<dbReference type="PANTHER" id="PTHR30290:SF38">
    <property type="entry name" value="D,D-DIPEPTIDE-BINDING PERIPLASMIC PROTEIN DDPA-RELATED"/>
    <property type="match status" value="1"/>
</dbReference>
<keyword evidence="3 4" id="KW-0732">Signal</keyword>
<evidence type="ECO:0000256" key="3">
    <source>
        <dbReference type="ARBA" id="ARBA00022729"/>
    </source>
</evidence>
<accession>A0ABV7LA28</accession>